<evidence type="ECO:0000313" key="3">
    <source>
        <dbReference type="EMBL" id="MFD2794281.1"/>
    </source>
</evidence>
<proteinExistence type="predicted"/>
<dbReference type="RefSeq" id="WP_377183216.1">
    <property type="nucleotide sequence ID" value="NZ_JBHUOG010000001.1"/>
</dbReference>
<feature type="region of interest" description="Disordered" evidence="1">
    <location>
        <begin position="91"/>
        <end position="134"/>
    </location>
</feature>
<sequence>MNRTSYDTLRDLAPTEPVDAEGLEVARAAFDRGLRTETVGAAFPVVGRGDRMSRRAGRPGRVLVAVTASVLLIGAGVAGAVLIRDIAQPAESGPPVGGPDPLTGSTVPPPSASPEDGPAVQCDDLSMSTDMTPEIPSSEWPDLMEHGWTLPDVPVTAPPTLQGAPAECAGATAAVVFADPADDRAVVVYERLPGLPPAPDRPLAEAEVGTVGSGDHHVAWTDEAGHQWYADAGGVSVEEFRAILGSLDYGADASVTGPVPDGFERVETPEIAPGTTLHLWRMWHNESLPYLWASWPATMPIEAALADGRDYTAVEFDGGIALYSEGIPGLSANPPSLRWEKDGVRFWLSDAGADLETLKARARSVRPLDLDDPELAPYLNR</sequence>
<dbReference type="Proteomes" id="UP001597479">
    <property type="component" value="Unassembled WGS sequence"/>
</dbReference>
<feature type="transmembrane region" description="Helical" evidence="2">
    <location>
        <begin position="62"/>
        <end position="83"/>
    </location>
</feature>
<evidence type="ECO:0000256" key="1">
    <source>
        <dbReference type="SAM" id="MobiDB-lite"/>
    </source>
</evidence>
<keyword evidence="2" id="KW-1133">Transmembrane helix</keyword>
<comment type="caution">
    <text evidence="3">The sequence shown here is derived from an EMBL/GenBank/DDBJ whole genome shotgun (WGS) entry which is preliminary data.</text>
</comment>
<protein>
    <submittedName>
        <fullName evidence="3">Uncharacterized protein</fullName>
    </submittedName>
</protein>
<organism evidence="3 4">
    <name type="scientific">Promicromonospora vindobonensis</name>
    <dbReference type="NCBI Taxonomy" id="195748"/>
    <lineage>
        <taxon>Bacteria</taxon>
        <taxon>Bacillati</taxon>
        <taxon>Actinomycetota</taxon>
        <taxon>Actinomycetes</taxon>
        <taxon>Micrococcales</taxon>
        <taxon>Promicromonosporaceae</taxon>
        <taxon>Promicromonospora</taxon>
    </lineage>
</organism>
<reference evidence="4" key="1">
    <citation type="journal article" date="2019" name="Int. J. Syst. Evol. Microbiol.">
        <title>The Global Catalogue of Microorganisms (GCM) 10K type strain sequencing project: providing services to taxonomists for standard genome sequencing and annotation.</title>
        <authorList>
            <consortium name="The Broad Institute Genomics Platform"/>
            <consortium name="The Broad Institute Genome Sequencing Center for Infectious Disease"/>
            <person name="Wu L."/>
            <person name="Ma J."/>
        </authorList>
    </citation>
    <scope>NUCLEOTIDE SEQUENCE [LARGE SCALE GENOMIC DNA]</scope>
    <source>
        <strain evidence="4">CCM 7044</strain>
    </source>
</reference>
<keyword evidence="2" id="KW-0472">Membrane</keyword>
<keyword evidence="4" id="KW-1185">Reference proteome</keyword>
<name>A0ABW5VSK0_9MICO</name>
<dbReference type="EMBL" id="JBHUOG010000001">
    <property type="protein sequence ID" value="MFD2794281.1"/>
    <property type="molecule type" value="Genomic_DNA"/>
</dbReference>
<keyword evidence="2" id="KW-0812">Transmembrane</keyword>
<evidence type="ECO:0000256" key="2">
    <source>
        <dbReference type="SAM" id="Phobius"/>
    </source>
</evidence>
<evidence type="ECO:0000313" key="4">
    <source>
        <dbReference type="Proteomes" id="UP001597479"/>
    </source>
</evidence>
<accession>A0ABW5VSK0</accession>
<gene>
    <name evidence="3" type="ORF">ACFS27_12045</name>
</gene>